<gene>
    <name evidence="1" type="ORF">A2480_02485</name>
</gene>
<evidence type="ECO:0000313" key="1">
    <source>
        <dbReference type="EMBL" id="OGM00545.1"/>
    </source>
</evidence>
<accession>A0A1F7WER1</accession>
<protein>
    <submittedName>
        <fullName evidence="1">Uncharacterized protein</fullName>
    </submittedName>
</protein>
<comment type="caution">
    <text evidence="1">The sequence shown here is derived from an EMBL/GenBank/DDBJ whole genome shotgun (WGS) entry which is preliminary data.</text>
</comment>
<dbReference type="EMBL" id="MGFG01000030">
    <property type="protein sequence ID" value="OGM00545.1"/>
    <property type="molecule type" value="Genomic_DNA"/>
</dbReference>
<evidence type="ECO:0000313" key="2">
    <source>
        <dbReference type="Proteomes" id="UP000176988"/>
    </source>
</evidence>
<organism evidence="1 2">
    <name type="scientific">Candidatus Uhrbacteria bacterium RIFOXYC2_FULL_47_19</name>
    <dbReference type="NCBI Taxonomy" id="1802424"/>
    <lineage>
        <taxon>Bacteria</taxon>
        <taxon>Candidatus Uhriibacteriota</taxon>
    </lineage>
</organism>
<dbReference type="Proteomes" id="UP000176988">
    <property type="component" value="Unassembled WGS sequence"/>
</dbReference>
<proteinExistence type="predicted"/>
<reference evidence="1 2" key="1">
    <citation type="journal article" date="2016" name="Nat. Commun.">
        <title>Thousands of microbial genomes shed light on interconnected biogeochemical processes in an aquifer system.</title>
        <authorList>
            <person name="Anantharaman K."/>
            <person name="Brown C.T."/>
            <person name="Hug L.A."/>
            <person name="Sharon I."/>
            <person name="Castelle C.J."/>
            <person name="Probst A.J."/>
            <person name="Thomas B.C."/>
            <person name="Singh A."/>
            <person name="Wilkins M.J."/>
            <person name="Karaoz U."/>
            <person name="Brodie E.L."/>
            <person name="Williams K.H."/>
            <person name="Hubbard S.S."/>
            <person name="Banfield J.F."/>
        </authorList>
    </citation>
    <scope>NUCLEOTIDE SEQUENCE [LARGE SCALE GENOMIC DNA]</scope>
</reference>
<name>A0A1F7WER1_9BACT</name>
<sequence length="110" mass="12878">MEKLTTLADQTRIDYRPLILRWKMETETNLLGFLLDKTEAHIKNAKCELDAGHDNASLNALRRAEDSLRQARELAGTNASYLDDLKRPEREIRSVRIRVGIFWRILDWLI</sequence>
<dbReference type="AlphaFoldDB" id="A0A1F7WER1"/>
<dbReference type="STRING" id="1802424.A2480_02485"/>